<dbReference type="RefSeq" id="WP_344108232.1">
    <property type="nucleotide sequence ID" value="NZ_BAAANE010000002.1"/>
</dbReference>
<organism evidence="3 4">
    <name type="scientific">Kribbella alba</name>
    <dbReference type="NCBI Taxonomy" id="190197"/>
    <lineage>
        <taxon>Bacteria</taxon>
        <taxon>Bacillati</taxon>
        <taxon>Actinomycetota</taxon>
        <taxon>Actinomycetes</taxon>
        <taxon>Propionibacteriales</taxon>
        <taxon>Kribbellaceae</taxon>
        <taxon>Kribbella</taxon>
    </lineage>
</organism>
<feature type="signal peptide" evidence="2">
    <location>
        <begin position="1"/>
        <end position="22"/>
    </location>
</feature>
<dbReference type="Pfam" id="PF03640">
    <property type="entry name" value="Lipoprotein_15"/>
    <property type="match status" value="2"/>
</dbReference>
<dbReference type="Proteomes" id="UP001501319">
    <property type="component" value="Unassembled WGS sequence"/>
</dbReference>
<keyword evidence="2" id="KW-0732">Signal</keyword>
<feature type="compositionally biased region" description="Low complexity" evidence="1">
    <location>
        <begin position="34"/>
        <end position="46"/>
    </location>
</feature>
<dbReference type="EMBL" id="BAAANE010000002">
    <property type="protein sequence ID" value="GAA1621264.1"/>
    <property type="molecule type" value="Genomic_DNA"/>
</dbReference>
<feature type="region of interest" description="Disordered" evidence="1">
    <location>
        <begin position="26"/>
        <end position="46"/>
    </location>
</feature>
<protein>
    <recommendedName>
        <fullName evidence="5">Lipoprotein with Yx(FWY)xxD motif</fullName>
    </recommendedName>
</protein>
<name>A0ABP4QU30_9ACTN</name>
<keyword evidence="4" id="KW-1185">Reference proteome</keyword>
<evidence type="ECO:0000256" key="1">
    <source>
        <dbReference type="SAM" id="MobiDB-lite"/>
    </source>
</evidence>
<evidence type="ECO:0000256" key="2">
    <source>
        <dbReference type="SAM" id="SignalP"/>
    </source>
</evidence>
<accession>A0ABP4QU30</accession>
<proteinExistence type="predicted"/>
<reference evidence="4" key="1">
    <citation type="journal article" date="2019" name="Int. J. Syst. Evol. Microbiol.">
        <title>The Global Catalogue of Microorganisms (GCM) 10K type strain sequencing project: providing services to taxonomists for standard genome sequencing and annotation.</title>
        <authorList>
            <consortium name="The Broad Institute Genomics Platform"/>
            <consortium name="The Broad Institute Genome Sequencing Center for Infectious Disease"/>
            <person name="Wu L."/>
            <person name="Ma J."/>
        </authorList>
    </citation>
    <scope>NUCLEOTIDE SEQUENCE [LARGE SCALE GENOMIC DNA]</scope>
    <source>
        <strain evidence="4">JCM 14306</strain>
    </source>
</reference>
<sequence length="176" mass="17801">MKRLAIFAGSAVLGLSALTACGGDNNTPAAPQNTTTTSTSSSPSSSSEAKLALAEVGNYGKIVVDGKGMTLYIFDKDTASPSKSNCEGDCLVKWPALMAGSGTPQVDGVDPSLVGTVDRSDGSKQVTLAGWPLYYFQKDTKAGDATGQAVGGIWWVVGADGKKITTKPSAAGGGGY</sequence>
<gene>
    <name evidence="3" type="ORF">GCM10009744_05320</name>
</gene>
<dbReference type="PROSITE" id="PS51257">
    <property type="entry name" value="PROKAR_LIPOPROTEIN"/>
    <property type="match status" value="1"/>
</dbReference>
<evidence type="ECO:0000313" key="3">
    <source>
        <dbReference type="EMBL" id="GAA1621264.1"/>
    </source>
</evidence>
<dbReference type="InterPro" id="IPR005297">
    <property type="entry name" value="Lipoprotein_repeat"/>
</dbReference>
<evidence type="ECO:0008006" key="5">
    <source>
        <dbReference type="Google" id="ProtNLM"/>
    </source>
</evidence>
<feature type="chain" id="PRO_5045981430" description="Lipoprotein with Yx(FWY)xxD motif" evidence="2">
    <location>
        <begin position="23"/>
        <end position="176"/>
    </location>
</feature>
<comment type="caution">
    <text evidence="3">The sequence shown here is derived from an EMBL/GenBank/DDBJ whole genome shotgun (WGS) entry which is preliminary data.</text>
</comment>
<dbReference type="PANTHER" id="PTHR39335:SF1">
    <property type="entry name" value="BLL4220 PROTEIN"/>
    <property type="match status" value="1"/>
</dbReference>
<dbReference type="PANTHER" id="PTHR39335">
    <property type="entry name" value="BLL4220 PROTEIN"/>
    <property type="match status" value="1"/>
</dbReference>
<evidence type="ECO:0000313" key="4">
    <source>
        <dbReference type="Proteomes" id="UP001501319"/>
    </source>
</evidence>